<dbReference type="Pfam" id="PF05036">
    <property type="entry name" value="SPOR"/>
    <property type="match status" value="1"/>
</dbReference>
<dbReference type="AlphaFoldDB" id="A0A2T5MG49"/>
<accession>A0A2T5MG49</accession>
<dbReference type="EMBL" id="QANS01000003">
    <property type="protein sequence ID" value="PTU31519.1"/>
    <property type="molecule type" value="Genomic_DNA"/>
</dbReference>
<dbReference type="RefSeq" id="WP_107940064.1">
    <property type="nucleotide sequence ID" value="NZ_QANS01000003.1"/>
</dbReference>
<keyword evidence="5" id="KW-1185">Reference proteome</keyword>
<feature type="region of interest" description="Disordered" evidence="1">
    <location>
        <begin position="57"/>
        <end position="103"/>
    </location>
</feature>
<dbReference type="OrthoDB" id="8558195at2"/>
<keyword evidence="2" id="KW-1133">Transmembrane helix</keyword>
<dbReference type="InterPro" id="IPR007730">
    <property type="entry name" value="SPOR-like_dom"/>
</dbReference>
<evidence type="ECO:0000256" key="1">
    <source>
        <dbReference type="SAM" id="MobiDB-lite"/>
    </source>
</evidence>
<dbReference type="PROSITE" id="PS51724">
    <property type="entry name" value="SPOR"/>
    <property type="match status" value="1"/>
</dbReference>
<keyword evidence="2" id="KW-0812">Transmembrane</keyword>
<feature type="region of interest" description="Disordered" evidence="1">
    <location>
        <begin position="1"/>
        <end position="27"/>
    </location>
</feature>
<reference evidence="4 5" key="1">
    <citation type="submission" date="2018-04" db="EMBL/GenBank/DDBJ databases">
        <title>Novel species isolated from glacier.</title>
        <authorList>
            <person name="Liu Q."/>
            <person name="Xin Y.-H."/>
        </authorList>
    </citation>
    <scope>NUCLEOTIDE SEQUENCE [LARGE SCALE GENOMIC DNA]</scope>
    <source>
        <strain evidence="4 5">GT1R17</strain>
    </source>
</reference>
<name>A0A2T5MG49_9GAMM</name>
<keyword evidence="2" id="KW-0472">Membrane</keyword>
<dbReference type="Gene3D" id="3.30.70.1070">
    <property type="entry name" value="Sporulation related repeat"/>
    <property type="match status" value="1"/>
</dbReference>
<dbReference type="SUPFAM" id="SSF110997">
    <property type="entry name" value="Sporulation related repeat"/>
    <property type="match status" value="1"/>
</dbReference>
<protein>
    <recommendedName>
        <fullName evidence="3">SPOR domain-containing protein</fullName>
    </recommendedName>
</protein>
<evidence type="ECO:0000259" key="3">
    <source>
        <dbReference type="PROSITE" id="PS51724"/>
    </source>
</evidence>
<dbReference type="GO" id="GO:0042834">
    <property type="term" value="F:peptidoglycan binding"/>
    <property type="evidence" value="ECO:0007669"/>
    <property type="project" value="InterPro"/>
</dbReference>
<proteinExistence type="predicted"/>
<feature type="domain" description="SPOR" evidence="3">
    <location>
        <begin position="136"/>
        <end position="216"/>
    </location>
</feature>
<gene>
    <name evidence="4" type="ORF">CJD38_09315</name>
</gene>
<dbReference type="InterPro" id="IPR036680">
    <property type="entry name" value="SPOR-like_sf"/>
</dbReference>
<evidence type="ECO:0000313" key="4">
    <source>
        <dbReference type="EMBL" id="PTU31519.1"/>
    </source>
</evidence>
<evidence type="ECO:0000256" key="2">
    <source>
        <dbReference type="SAM" id="Phobius"/>
    </source>
</evidence>
<feature type="compositionally biased region" description="Basic and acidic residues" evidence="1">
    <location>
        <begin position="73"/>
        <end position="95"/>
    </location>
</feature>
<feature type="transmembrane region" description="Helical" evidence="2">
    <location>
        <begin position="32"/>
        <end position="51"/>
    </location>
</feature>
<organism evidence="4 5">
    <name type="scientific">Stenotrophobium rhamnosiphilum</name>
    <dbReference type="NCBI Taxonomy" id="2029166"/>
    <lineage>
        <taxon>Bacteria</taxon>
        <taxon>Pseudomonadati</taxon>
        <taxon>Pseudomonadota</taxon>
        <taxon>Gammaproteobacteria</taxon>
        <taxon>Nevskiales</taxon>
        <taxon>Nevskiaceae</taxon>
        <taxon>Stenotrophobium</taxon>
    </lineage>
</organism>
<sequence length="216" mass="23053">MARGDYAQRGNGRNQARSSKGKGKGGSSMPGWIWMVLGLSFGLAIAALVYITRPPQPMPGQAAEQSQDNEDEVAAKGGDKNTPDAKSSAKADAQGKKGAIKLPPKEKPRFTFYDILPGQEVVVPSNVAAAAGKALPGDDGLYVIQVAAYRTQADADAEKAKLALLGMESRIEKVTIDNKDTYYRVRVGPEKSLAKAHTLMARLEQNGVQAVLMKLK</sequence>
<dbReference type="Proteomes" id="UP000244248">
    <property type="component" value="Unassembled WGS sequence"/>
</dbReference>
<evidence type="ECO:0000313" key="5">
    <source>
        <dbReference type="Proteomes" id="UP000244248"/>
    </source>
</evidence>
<comment type="caution">
    <text evidence="4">The sequence shown here is derived from an EMBL/GenBank/DDBJ whole genome shotgun (WGS) entry which is preliminary data.</text>
</comment>